<reference evidence="2" key="1">
    <citation type="journal article" date="2019" name="Int. J. Syst. Evol. Microbiol.">
        <title>The Global Catalogue of Microorganisms (GCM) 10K type strain sequencing project: providing services to taxonomists for standard genome sequencing and annotation.</title>
        <authorList>
            <consortium name="The Broad Institute Genomics Platform"/>
            <consortium name="The Broad Institute Genome Sequencing Center for Infectious Disease"/>
            <person name="Wu L."/>
            <person name="Ma J."/>
        </authorList>
    </citation>
    <scope>NUCLEOTIDE SEQUENCE [LARGE SCALE GENOMIC DNA]</scope>
    <source>
        <strain evidence="2">JCM 15974</strain>
    </source>
</reference>
<dbReference type="Proteomes" id="UP001501758">
    <property type="component" value="Unassembled WGS sequence"/>
</dbReference>
<dbReference type="Gene3D" id="1.20.120.160">
    <property type="entry name" value="HPT domain"/>
    <property type="match status" value="1"/>
</dbReference>
<accession>A0ABP3TKT9</accession>
<evidence type="ECO:0000313" key="1">
    <source>
        <dbReference type="EMBL" id="GAA0711119.1"/>
    </source>
</evidence>
<comment type="caution">
    <text evidence="1">The sequence shown here is derived from an EMBL/GenBank/DDBJ whole genome shotgun (WGS) entry which is preliminary data.</text>
</comment>
<organism evidence="1 2">
    <name type="scientific">Aquimarina litoralis</name>
    <dbReference type="NCBI Taxonomy" id="584605"/>
    <lineage>
        <taxon>Bacteria</taxon>
        <taxon>Pseudomonadati</taxon>
        <taxon>Bacteroidota</taxon>
        <taxon>Flavobacteriia</taxon>
        <taxon>Flavobacteriales</taxon>
        <taxon>Flavobacteriaceae</taxon>
        <taxon>Aquimarina</taxon>
    </lineage>
</organism>
<dbReference type="EMBL" id="BAAAGE010000001">
    <property type="protein sequence ID" value="GAA0711119.1"/>
    <property type="molecule type" value="Genomic_DNA"/>
</dbReference>
<dbReference type="SUPFAM" id="SSF47226">
    <property type="entry name" value="Histidine-containing phosphotransfer domain, HPT domain"/>
    <property type="match status" value="1"/>
</dbReference>
<keyword evidence="2" id="KW-1185">Reference proteome</keyword>
<sequence length="106" mass="12175">MNEAPNLSYIKELSAGSEEFEEKIIGLLKREFPEEKNEFLNNYNSSVFKAAAENVHKLKHKIGMLGFEDGYQTTIAFEEGLLKGEYSLFSKFMLILDSIDEFLKNL</sequence>
<evidence type="ECO:0000313" key="2">
    <source>
        <dbReference type="Proteomes" id="UP001501758"/>
    </source>
</evidence>
<dbReference type="RefSeq" id="WP_299605864.1">
    <property type="nucleotide sequence ID" value="NZ_BAAAGE010000001.1"/>
</dbReference>
<protein>
    <submittedName>
        <fullName evidence="1">Hpt domain-containing protein</fullName>
    </submittedName>
</protein>
<proteinExistence type="predicted"/>
<dbReference type="InterPro" id="IPR036641">
    <property type="entry name" value="HPT_dom_sf"/>
</dbReference>
<gene>
    <name evidence="1" type="ORF">GCM10009430_00350</name>
</gene>
<name>A0ABP3TKT9_9FLAO</name>